<feature type="compositionally biased region" description="Basic and acidic residues" evidence="1">
    <location>
        <begin position="16"/>
        <end position="25"/>
    </location>
</feature>
<dbReference type="GO" id="GO:0015074">
    <property type="term" value="P:DNA integration"/>
    <property type="evidence" value="ECO:0007669"/>
    <property type="project" value="InterPro"/>
</dbReference>
<dbReference type="GO" id="GO:0003677">
    <property type="term" value="F:DNA binding"/>
    <property type="evidence" value="ECO:0007669"/>
    <property type="project" value="InterPro"/>
</dbReference>
<accession>A0A8H6JN86</accession>
<dbReference type="PANTHER" id="PTHR23022:SF119">
    <property type="entry name" value="TC1-LIKE TRANSPOSASE DDE DOMAIN-CONTAINING PROTEIN"/>
    <property type="match status" value="1"/>
</dbReference>
<dbReference type="InterPro" id="IPR009057">
    <property type="entry name" value="Homeodomain-like_sf"/>
</dbReference>
<evidence type="ECO:0000259" key="2">
    <source>
        <dbReference type="Pfam" id="PF01498"/>
    </source>
</evidence>
<dbReference type="PANTHER" id="PTHR23022">
    <property type="entry name" value="TRANSPOSABLE ELEMENT-RELATED"/>
    <property type="match status" value="1"/>
</dbReference>
<dbReference type="Pfam" id="PF13358">
    <property type="entry name" value="DDE_3"/>
    <property type="match status" value="1"/>
</dbReference>
<dbReference type="SUPFAM" id="SSF46689">
    <property type="entry name" value="Homeodomain-like"/>
    <property type="match status" value="1"/>
</dbReference>
<comment type="caution">
    <text evidence="4">The sequence shown here is derived from an EMBL/GenBank/DDBJ whole genome shotgun (WGS) entry which is preliminary data.</text>
</comment>
<dbReference type="InterPro" id="IPR036397">
    <property type="entry name" value="RNaseH_sf"/>
</dbReference>
<dbReference type="AlphaFoldDB" id="A0A8H6JN86"/>
<dbReference type="InterPro" id="IPR002492">
    <property type="entry name" value="Transposase_Tc1-like"/>
</dbReference>
<dbReference type="Gene3D" id="3.30.420.10">
    <property type="entry name" value="Ribonuclease H-like superfamily/Ribonuclease H"/>
    <property type="match status" value="1"/>
</dbReference>
<dbReference type="InterPro" id="IPR038717">
    <property type="entry name" value="Tc1-like_DDE_dom"/>
</dbReference>
<evidence type="ECO:0008006" key="6">
    <source>
        <dbReference type="Google" id="ProtNLM"/>
    </source>
</evidence>
<dbReference type="EMBL" id="WIGN01000029">
    <property type="protein sequence ID" value="KAF6816267.1"/>
    <property type="molecule type" value="Genomic_DNA"/>
</dbReference>
<dbReference type="InterPro" id="IPR052338">
    <property type="entry name" value="Transposase_5"/>
</dbReference>
<reference evidence="4 5" key="1">
    <citation type="journal article" date="2020" name="Phytopathology">
        <title>Genome Sequence Resources of Colletotrichum truncatum, C. plurivorum, C. musicola, and C. sojae: Four Species Pathogenic to Soybean (Glycine max).</title>
        <authorList>
            <person name="Rogerio F."/>
            <person name="Boufleur T.R."/>
            <person name="Ciampi-Guillardi M."/>
            <person name="Sukno S.A."/>
            <person name="Thon M.R."/>
            <person name="Massola Junior N.S."/>
            <person name="Baroncelli R."/>
        </authorList>
    </citation>
    <scope>NUCLEOTIDE SEQUENCE [LARGE SCALE GENOMIC DNA]</scope>
    <source>
        <strain evidence="4 5">LFN0009</strain>
    </source>
</reference>
<feature type="domain" description="Tc1-like transposase DDE" evidence="3">
    <location>
        <begin position="235"/>
        <end position="307"/>
    </location>
</feature>
<name>A0A8H6JN86_9PEZI</name>
<proteinExistence type="predicted"/>
<feature type="region of interest" description="Disordered" evidence="1">
    <location>
        <begin position="1"/>
        <end position="25"/>
    </location>
</feature>
<organism evidence="4 5">
    <name type="scientific">Colletotrichum sojae</name>
    <dbReference type="NCBI Taxonomy" id="2175907"/>
    <lineage>
        <taxon>Eukaryota</taxon>
        <taxon>Fungi</taxon>
        <taxon>Dikarya</taxon>
        <taxon>Ascomycota</taxon>
        <taxon>Pezizomycotina</taxon>
        <taxon>Sordariomycetes</taxon>
        <taxon>Hypocreomycetidae</taxon>
        <taxon>Glomerellales</taxon>
        <taxon>Glomerellaceae</taxon>
        <taxon>Colletotrichum</taxon>
        <taxon>Colletotrichum orchidearum species complex</taxon>
    </lineage>
</organism>
<evidence type="ECO:0000313" key="4">
    <source>
        <dbReference type="EMBL" id="KAF6816267.1"/>
    </source>
</evidence>
<dbReference type="Proteomes" id="UP000652219">
    <property type="component" value="Unassembled WGS sequence"/>
</dbReference>
<sequence length="361" mass="42219">MDLSNSSNSSSSHNRRPPDCHTKQLTDAERLRIRTLFFDGGLSKRAIANRTGFTFAQVRHALKQATAKPRPRRPQKLSKQQEEQLVEYVTSSQQGRLATFLQLSQVLFNAVFCECTIRSTLRRLGFKRYVARQKSVISKETRQMRLTWALEHINWTIDDWKKILWTDETWILGGHHRKPYVTRRFDEELDPTRIVQQPLQKDGWMFWGCFAGNKKGPGIVWDKDWGSITAQSYQEHVIPIIEGWIRLHQWEAGVRLVLMQDAARPHDAYSTLDELEDRGITLMEFPPYSPDLNPIEACWNWMKDYLQVNYGHIQQPPLADLYEWVKEAWDRLPDDLCLRLLDSMPQRCQAVIDVNGGHTKF</sequence>
<feature type="compositionally biased region" description="Low complexity" evidence="1">
    <location>
        <begin position="1"/>
        <end position="12"/>
    </location>
</feature>
<keyword evidence="5" id="KW-1185">Reference proteome</keyword>
<dbReference type="Pfam" id="PF01498">
    <property type="entry name" value="HTH_Tnp_Tc3_2"/>
    <property type="match status" value="1"/>
</dbReference>
<dbReference type="GO" id="GO:0006313">
    <property type="term" value="P:DNA transposition"/>
    <property type="evidence" value="ECO:0007669"/>
    <property type="project" value="InterPro"/>
</dbReference>
<evidence type="ECO:0000313" key="5">
    <source>
        <dbReference type="Proteomes" id="UP000652219"/>
    </source>
</evidence>
<evidence type="ECO:0000259" key="3">
    <source>
        <dbReference type="Pfam" id="PF13358"/>
    </source>
</evidence>
<gene>
    <name evidence="4" type="ORF">CSOJ01_03116</name>
</gene>
<feature type="domain" description="Transposase Tc1-like" evidence="2">
    <location>
        <begin position="98"/>
        <end position="154"/>
    </location>
</feature>
<evidence type="ECO:0000256" key="1">
    <source>
        <dbReference type="SAM" id="MobiDB-lite"/>
    </source>
</evidence>
<protein>
    <recommendedName>
        <fullName evidence="6">Transposase</fullName>
    </recommendedName>
</protein>